<protein>
    <recommendedName>
        <fullName evidence="5">RND efflux pump membrane fusion protein barrel-sandwich domain-containing protein</fullName>
    </recommendedName>
</protein>
<evidence type="ECO:0008006" key="5">
    <source>
        <dbReference type="Google" id="ProtNLM"/>
    </source>
</evidence>
<reference evidence="4" key="1">
    <citation type="submission" date="2020-02" db="EMBL/GenBank/DDBJ databases">
        <authorList>
            <person name="Meier V. D."/>
        </authorList>
    </citation>
    <scope>NUCLEOTIDE SEQUENCE</scope>
    <source>
        <strain evidence="4">AVDCRST_MAG64</strain>
    </source>
</reference>
<evidence type="ECO:0000256" key="3">
    <source>
        <dbReference type="SAM" id="MobiDB-lite"/>
    </source>
</evidence>
<evidence type="ECO:0000256" key="2">
    <source>
        <dbReference type="SAM" id="Coils"/>
    </source>
</evidence>
<dbReference type="GO" id="GO:0015679">
    <property type="term" value="P:plasma membrane copper ion transport"/>
    <property type="evidence" value="ECO:0007669"/>
    <property type="project" value="TreeGrafter"/>
</dbReference>
<accession>A0A6J4NLH5</accession>
<name>A0A6J4NLH5_9BACT</name>
<feature type="region of interest" description="Disordered" evidence="3">
    <location>
        <begin position="22"/>
        <end position="47"/>
    </location>
</feature>
<dbReference type="PANTHER" id="PTHR30097">
    <property type="entry name" value="CATION EFFLUX SYSTEM PROTEIN CUSB"/>
    <property type="match status" value="1"/>
</dbReference>
<gene>
    <name evidence="4" type="ORF">AVDCRST_MAG64-2051</name>
</gene>
<dbReference type="AlphaFoldDB" id="A0A6J4NLH5"/>
<keyword evidence="2" id="KW-0175">Coiled coil</keyword>
<sequence>MKTITVATAVFVLSAGMAGCRDGERAPATQPAPSAATSSTPGNRIDLPPTVRQNLGITFAKVEPRRVASTIRVPGRFELLPTARREYRATLSGWVDLLVEQYGEVRKGTAIYQMDSPDWHKLRKQLHEGQAAIEGARAEVTVAEQAKAEAEATVKALEQRIAALAGVEVRRAELETELATRRASVPRLDAEIKVKQAALSEARHDFTLEVDTAAALLGLTPKYLTETVEAEPGDHAEHDEGHKVQRWFAISKVGLTAVGPGVVESLHVTDGTWVEANTLIGTTVDPAALRFRATGMQSDIGRLADGLDAAVVPPQGVGVGPEGSLNGKLKVGLAGDPDQRTIELLMTPEKTAAWAKPGVSALLEIVVEDGGSEQLAIPASAVVRDELTHVYFRRDPKDPDKVIRVEADLGVSDGKWVVVNSGVKAGDEVVLDGVYELKLAGGGKAAGGGHFHADGTWHAEPDK</sequence>
<dbReference type="EMBL" id="CADCUQ010000284">
    <property type="protein sequence ID" value="CAA9391816.1"/>
    <property type="molecule type" value="Genomic_DNA"/>
</dbReference>
<proteinExistence type="predicted"/>
<organism evidence="4">
    <name type="scientific">uncultured Phycisphaerae bacterium</name>
    <dbReference type="NCBI Taxonomy" id="904963"/>
    <lineage>
        <taxon>Bacteria</taxon>
        <taxon>Pseudomonadati</taxon>
        <taxon>Planctomycetota</taxon>
        <taxon>Phycisphaerae</taxon>
        <taxon>environmental samples</taxon>
    </lineage>
</organism>
<feature type="compositionally biased region" description="Low complexity" evidence="3">
    <location>
        <begin position="26"/>
        <end position="41"/>
    </location>
</feature>
<dbReference type="PROSITE" id="PS51257">
    <property type="entry name" value="PROKAR_LIPOPROTEIN"/>
    <property type="match status" value="1"/>
</dbReference>
<dbReference type="Gene3D" id="2.40.420.20">
    <property type="match status" value="1"/>
</dbReference>
<evidence type="ECO:0000313" key="4">
    <source>
        <dbReference type="EMBL" id="CAA9391816.1"/>
    </source>
</evidence>
<dbReference type="InterPro" id="IPR051909">
    <property type="entry name" value="MFP_Cation_Efflux"/>
</dbReference>
<keyword evidence="1" id="KW-0813">Transport</keyword>
<evidence type="ECO:0000256" key="1">
    <source>
        <dbReference type="ARBA" id="ARBA00022448"/>
    </source>
</evidence>
<dbReference type="GO" id="GO:0060003">
    <property type="term" value="P:copper ion export"/>
    <property type="evidence" value="ECO:0007669"/>
    <property type="project" value="TreeGrafter"/>
</dbReference>
<feature type="coiled-coil region" evidence="2">
    <location>
        <begin position="133"/>
        <end position="167"/>
    </location>
</feature>
<dbReference type="GO" id="GO:0030313">
    <property type="term" value="C:cell envelope"/>
    <property type="evidence" value="ECO:0007669"/>
    <property type="project" value="TreeGrafter"/>
</dbReference>
<dbReference type="PANTHER" id="PTHR30097:SF4">
    <property type="entry name" value="SLR6042 PROTEIN"/>
    <property type="match status" value="1"/>
</dbReference>